<dbReference type="GO" id="GO:0005230">
    <property type="term" value="F:extracellular ligand-gated monoatomic ion channel activity"/>
    <property type="evidence" value="ECO:0007669"/>
    <property type="project" value="InterPro"/>
</dbReference>
<evidence type="ECO:0000256" key="2">
    <source>
        <dbReference type="ARBA" id="ARBA00004236"/>
    </source>
</evidence>
<evidence type="ECO:0000256" key="6">
    <source>
        <dbReference type="ARBA" id="ARBA00022729"/>
    </source>
</evidence>
<sequence length="922" mass="107708">MAIGFWQTIYLIIKTIYYMHLFITKYLFISKTIIGEQLIDQLNEFNNNNNNNNNNQQNNLYPSLSQLESYRINNNNRFNSNVDQSYHFYTTNSYQSYMPINRIINLSYPSSNIHENKWNTYINRVNNQYINHSSMSHNINQSHYTSIPNIFPNLVSTLSSPFSSTSLLSQSKTSLGIEYTSDISHPFLTGESQTEQILNYILTNYKSHERPNENAHDPTIVSVFIHIIDISSSNVVQMEYTINCYLRQQWYDPRLSWDTNIQLNNNIKELLLNQQKNQLWLPDLFFRNGKSGFLHDMSQPNYLLRVKSNGQVLYSQKITMTLSCQMYLRKFPMDKQECTVNIGSYGYTIDQLKFIWHHDKPVTISNNLQLLEFESPHGAYTLDCTKNGTTNTGTYSCLLLIIPLRRLIGSYIVTTYIPEVLIVMVSWLGFWIDIKAVPARVTLGLLTLLGLLTESSSVSSQLPKVTYLKAIDVWLTVCLLFVIAALAEFAYAYLMTPKNDSPEWEPEVRDLVKTLLENYTGEIRCCCCFTKNRHHKPIFKDNNNNNNNQRSQSHQPRSYIDNTHKKLNSHTRDIESDPEFTMKSTKKSSRTSRSRYIKSTNLRCKVCESYQPVCCTCPACARLKCPEAPRKKPTQVKISTKQSKSIKSINHNESRKINKIKSNLIDYPKIIKPIKKTKLINEKQLQSINIDSCHVYIEPINNELLLLNKQPKKSALKVKQSTIYNMNNNNNNNLIHSNKELKITTFLDHDKKNIIKESVTYSNHNNRHDYQPPPHHHPSPPPPLPSSHHSHLDHYNHHDNQYYQQMNQSNKKLWYLKNILHKCICCFKCTYHDHHHQHHHHSNEKYQPLIKMFNRSSKSNQCKSIKFIKSTHTPTHTTTINTTNNNIPYESKIDAYSRLIFPIFFVLFLCIYWFFYLVLAKD</sequence>
<keyword evidence="4" id="KW-1003">Cell membrane</keyword>
<dbReference type="InterPro" id="IPR007110">
    <property type="entry name" value="Ig-like_dom"/>
</dbReference>
<dbReference type="WBParaSite" id="SMRG1_89830.1">
    <property type="protein sequence ID" value="SMRG1_89830.1"/>
    <property type="gene ID" value="SMRG1_89830"/>
</dbReference>
<dbReference type="Pfam" id="PF02932">
    <property type="entry name" value="Neur_chan_memb"/>
    <property type="match status" value="1"/>
</dbReference>
<feature type="region of interest" description="Disordered" evidence="12">
    <location>
        <begin position="539"/>
        <end position="594"/>
    </location>
</feature>
<organism evidence="14 15">
    <name type="scientific">Schistosoma margrebowiei</name>
    <dbReference type="NCBI Taxonomy" id="48269"/>
    <lineage>
        <taxon>Eukaryota</taxon>
        <taxon>Metazoa</taxon>
        <taxon>Spiralia</taxon>
        <taxon>Lophotrochozoa</taxon>
        <taxon>Platyhelminthes</taxon>
        <taxon>Trematoda</taxon>
        <taxon>Digenea</taxon>
        <taxon>Strigeidida</taxon>
        <taxon>Schistosomatoidea</taxon>
        <taxon>Schistosomatidae</taxon>
        <taxon>Schistosoma</taxon>
    </lineage>
</organism>
<dbReference type="Pfam" id="PF02931">
    <property type="entry name" value="Neur_chan_LBD"/>
    <property type="match status" value="1"/>
</dbReference>
<keyword evidence="7 11" id="KW-1133">Transmembrane helix</keyword>
<proteinExistence type="inferred from homology"/>
<dbReference type="InterPro" id="IPR006029">
    <property type="entry name" value="Neurotrans-gated_channel_TM"/>
</dbReference>
<feature type="transmembrane region" description="Helical" evidence="11">
    <location>
        <begin position="408"/>
        <end position="430"/>
    </location>
</feature>
<evidence type="ECO:0000256" key="4">
    <source>
        <dbReference type="ARBA" id="ARBA00022475"/>
    </source>
</evidence>
<feature type="transmembrane region" description="Helical" evidence="11">
    <location>
        <begin position="437"/>
        <end position="453"/>
    </location>
</feature>
<evidence type="ECO:0000256" key="11">
    <source>
        <dbReference type="RuleBase" id="RU000687"/>
    </source>
</evidence>
<evidence type="ECO:0000256" key="1">
    <source>
        <dbReference type="ARBA" id="ARBA00004141"/>
    </source>
</evidence>
<dbReference type="Gene3D" id="2.70.170.10">
    <property type="entry name" value="Neurotransmitter-gated ion-channel ligand-binding domain"/>
    <property type="match status" value="1"/>
</dbReference>
<dbReference type="InterPro" id="IPR006028">
    <property type="entry name" value="GABAA/Glycine_rcpt"/>
</dbReference>
<dbReference type="PROSITE" id="PS50835">
    <property type="entry name" value="IG_LIKE"/>
    <property type="match status" value="1"/>
</dbReference>
<dbReference type="PROSITE" id="PS00236">
    <property type="entry name" value="NEUROTR_ION_CHANNEL"/>
    <property type="match status" value="1"/>
</dbReference>
<feature type="compositionally biased region" description="Basic residues" evidence="12">
    <location>
        <begin position="584"/>
        <end position="594"/>
    </location>
</feature>
<dbReference type="NCBIfam" id="TIGR00860">
    <property type="entry name" value="LIC"/>
    <property type="match status" value="1"/>
</dbReference>
<dbReference type="Gene3D" id="1.20.58.390">
    <property type="entry name" value="Neurotransmitter-gated ion-channel transmembrane domain"/>
    <property type="match status" value="2"/>
</dbReference>
<feature type="transmembrane region" description="Helical" evidence="11">
    <location>
        <begin position="899"/>
        <end position="919"/>
    </location>
</feature>
<keyword evidence="3 11" id="KW-0813">Transport</keyword>
<evidence type="ECO:0000259" key="13">
    <source>
        <dbReference type="PROSITE" id="PS50835"/>
    </source>
</evidence>
<feature type="domain" description="Ig-like" evidence="13">
    <location>
        <begin position="300"/>
        <end position="397"/>
    </location>
</feature>
<keyword evidence="5 11" id="KW-0812">Transmembrane</keyword>
<dbReference type="InterPro" id="IPR038050">
    <property type="entry name" value="Neuro_actylchol_rec"/>
</dbReference>
<feature type="region of interest" description="Disordered" evidence="12">
    <location>
        <begin position="763"/>
        <end position="795"/>
    </location>
</feature>
<evidence type="ECO:0000256" key="7">
    <source>
        <dbReference type="ARBA" id="ARBA00022989"/>
    </source>
</evidence>
<dbReference type="InterPro" id="IPR036719">
    <property type="entry name" value="Neuro-gated_channel_TM_sf"/>
</dbReference>
<evidence type="ECO:0000256" key="10">
    <source>
        <dbReference type="ARBA" id="ARBA00023303"/>
    </source>
</evidence>
<dbReference type="GO" id="GO:0005886">
    <property type="term" value="C:plasma membrane"/>
    <property type="evidence" value="ECO:0007669"/>
    <property type="project" value="UniProtKB-SubCell"/>
</dbReference>
<evidence type="ECO:0000256" key="12">
    <source>
        <dbReference type="SAM" id="MobiDB-lite"/>
    </source>
</evidence>
<dbReference type="InterPro" id="IPR036734">
    <property type="entry name" value="Neur_chan_lig-bd_sf"/>
</dbReference>
<dbReference type="InterPro" id="IPR006202">
    <property type="entry name" value="Neur_chan_lig-bd"/>
</dbReference>
<reference evidence="15" key="1">
    <citation type="submission" date="2023-11" db="UniProtKB">
        <authorList>
            <consortium name="WormBaseParasite"/>
        </authorList>
    </citation>
    <scope>IDENTIFICATION</scope>
</reference>
<comment type="similarity">
    <text evidence="11">Belongs to the ligand-gated ion channel (TC 1.A.9) family.</text>
</comment>
<dbReference type="InterPro" id="IPR018000">
    <property type="entry name" value="Neurotransmitter_ion_chnl_CS"/>
</dbReference>
<dbReference type="PRINTS" id="PR00253">
    <property type="entry name" value="GABAARECEPTR"/>
</dbReference>
<dbReference type="SUPFAM" id="SSF90112">
    <property type="entry name" value="Neurotransmitter-gated ion-channel transmembrane pore"/>
    <property type="match status" value="1"/>
</dbReference>
<accession>A0AA85AJY9</accession>
<dbReference type="PRINTS" id="PR00252">
    <property type="entry name" value="NRIONCHANNEL"/>
</dbReference>
<name>A0AA85AJY9_9TREM</name>
<dbReference type="Proteomes" id="UP000050790">
    <property type="component" value="Unassembled WGS sequence"/>
</dbReference>
<protein>
    <recommendedName>
        <fullName evidence="13">Ig-like domain-containing protein</fullName>
    </recommendedName>
</protein>
<feature type="transmembrane region" description="Helical" evidence="11">
    <location>
        <begin position="473"/>
        <end position="494"/>
    </location>
</feature>
<evidence type="ECO:0000256" key="5">
    <source>
        <dbReference type="ARBA" id="ARBA00022692"/>
    </source>
</evidence>
<dbReference type="SUPFAM" id="SSF63712">
    <property type="entry name" value="Nicotinic receptor ligand binding domain-like"/>
    <property type="match status" value="1"/>
</dbReference>
<dbReference type="PANTHER" id="PTHR18945">
    <property type="entry name" value="NEUROTRANSMITTER GATED ION CHANNEL"/>
    <property type="match status" value="1"/>
</dbReference>
<keyword evidence="6" id="KW-0732">Signal</keyword>
<evidence type="ECO:0000313" key="14">
    <source>
        <dbReference type="Proteomes" id="UP000050790"/>
    </source>
</evidence>
<keyword evidence="9 11" id="KW-0472">Membrane</keyword>
<dbReference type="CDD" id="cd18987">
    <property type="entry name" value="LGIC_ECD_anion"/>
    <property type="match status" value="1"/>
</dbReference>
<evidence type="ECO:0000313" key="15">
    <source>
        <dbReference type="WBParaSite" id="SMRG1_89830.1"/>
    </source>
</evidence>
<evidence type="ECO:0000256" key="9">
    <source>
        <dbReference type="ARBA" id="ARBA00023136"/>
    </source>
</evidence>
<evidence type="ECO:0000256" key="3">
    <source>
        <dbReference type="ARBA" id="ARBA00022448"/>
    </source>
</evidence>
<dbReference type="AlphaFoldDB" id="A0AA85AJY9"/>
<keyword evidence="8 11" id="KW-0406">Ion transport</keyword>
<dbReference type="InterPro" id="IPR006201">
    <property type="entry name" value="Neur_channel"/>
</dbReference>
<dbReference type="CDD" id="cd19049">
    <property type="entry name" value="LGIC_TM_anion"/>
    <property type="match status" value="1"/>
</dbReference>
<dbReference type="GO" id="GO:0004888">
    <property type="term" value="F:transmembrane signaling receptor activity"/>
    <property type="evidence" value="ECO:0007669"/>
    <property type="project" value="InterPro"/>
</dbReference>
<comment type="subcellular location">
    <subcellularLocation>
        <location evidence="2">Cell membrane</location>
    </subcellularLocation>
    <subcellularLocation>
        <location evidence="1">Membrane</location>
        <topology evidence="1">Multi-pass membrane protein</topology>
    </subcellularLocation>
</comment>
<evidence type="ECO:0000256" key="8">
    <source>
        <dbReference type="ARBA" id="ARBA00023065"/>
    </source>
</evidence>
<keyword evidence="10 11" id="KW-0407">Ion channel</keyword>